<dbReference type="Gene3D" id="3.90.1150.10">
    <property type="entry name" value="Aspartate Aminotransferase, domain 1"/>
    <property type="match status" value="1"/>
</dbReference>
<keyword evidence="7" id="KW-1185">Reference proteome</keyword>
<name>A0A401ZA88_9CHLR</name>
<sequence length="376" mass="41755">MSSENIPLVDLRAQYLALKPEIMAAFEEVLEGMQLFIGPRQRAFEQEFAMYCGCQFGVGNASGTHALELALRACGIGAGDEVITVANTFIATVEAIAAVGAIPVFVDIDPETYLMNWQQLEQVLTPRTRAILPVHLYGHAVEMQPVMDFARAHGLRVIEDASQAHGATYKGQRVGSFGDIGCFSLYYSKNLGAFGEAGICTTNDADLAEKMRMYRDHGSRVRYLHEVVGANGRLDELQAAVLLIKMPHLERWNEARQAHAHAYNEQLRGIVDAVPVVRPWGTHVYCYYVIQVPDRDRFRQFMQEEGIGTNVHYPVPLHLQPACVPYGYKPGMFPVTEALAPKIVSLPMYPELTGKQVQRVIDSVKKYIGFVASHSA</sequence>
<keyword evidence="6" id="KW-0032">Aminotransferase</keyword>
<dbReference type="Gene3D" id="3.40.640.10">
    <property type="entry name" value="Type I PLP-dependent aspartate aminotransferase-like (Major domain)"/>
    <property type="match status" value="1"/>
</dbReference>
<dbReference type="AlphaFoldDB" id="A0A401ZA88"/>
<dbReference type="GO" id="GO:0030170">
    <property type="term" value="F:pyridoxal phosphate binding"/>
    <property type="evidence" value="ECO:0007669"/>
    <property type="project" value="TreeGrafter"/>
</dbReference>
<organism evidence="6 7">
    <name type="scientific">Dictyobacter aurantiacus</name>
    <dbReference type="NCBI Taxonomy" id="1936993"/>
    <lineage>
        <taxon>Bacteria</taxon>
        <taxon>Bacillati</taxon>
        <taxon>Chloroflexota</taxon>
        <taxon>Ktedonobacteria</taxon>
        <taxon>Ktedonobacterales</taxon>
        <taxon>Dictyobacteraceae</taxon>
        <taxon>Dictyobacter</taxon>
    </lineage>
</organism>
<keyword evidence="6" id="KW-0808">Transferase</keyword>
<protein>
    <submittedName>
        <fullName evidence="6">Glutamine--scyllo-inositol aminotransferase</fullName>
    </submittedName>
</protein>
<evidence type="ECO:0000256" key="2">
    <source>
        <dbReference type="ARBA" id="ARBA00037999"/>
    </source>
</evidence>
<comment type="caution">
    <text evidence="6">The sequence shown here is derived from an EMBL/GenBank/DDBJ whole genome shotgun (WGS) entry which is preliminary data.</text>
</comment>
<evidence type="ECO:0000256" key="1">
    <source>
        <dbReference type="ARBA" id="ARBA00022898"/>
    </source>
</evidence>
<dbReference type="PANTHER" id="PTHR30244:SF36">
    <property type="entry name" value="3-OXO-GLUCOSE-6-PHOSPHATE:GLUTAMATE AMINOTRANSFERASE"/>
    <property type="match status" value="1"/>
</dbReference>
<dbReference type="PANTHER" id="PTHR30244">
    <property type="entry name" value="TRANSAMINASE"/>
    <property type="match status" value="1"/>
</dbReference>
<dbReference type="Pfam" id="PF01041">
    <property type="entry name" value="DegT_DnrJ_EryC1"/>
    <property type="match status" value="1"/>
</dbReference>
<evidence type="ECO:0000256" key="5">
    <source>
        <dbReference type="RuleBase" id="RU004508"/>
    </source>
</evidence>
<dbReference type="PIRSF" id="PIRSF000390">
    <property type="entry name" value="PLP_StrS"/>
    <property type="match status" value="1"/>
</dbReference>
<feature type="modified residue" description="N6-(pyridoxal phosphate)lysine" evidence="4">
    <location>
        <position position="189"/>
    </location>
</feature>
<evidence type="ECO:0000256" key="4">
    <source>
        <dbReference type="PIRSR" id="PIRSR000390-2"/>
    </source>
</evidence>
<dbReference type="GO" id="GO:0008483">
    <property type="term" value="F:transaminase activity"/>
    <property type="evidence" value="ECO:0007669"/>
    <property type="project" value="UniProtKB-KW"/>
</dbReference>
<dbReference type="GO" id="GO:0000271">
    <property type="term" value="P:polysaccharide biosynthetic process"/>
    <property type="evidence" value="ECO:0007669"/>
    <property type="project" value="TreeGrafter"/>
</dbReference>
<dbReference type="InterPro" id="IPR000653">
    <property type="entry name" value="DegT/StrS_aminotransferase"/>
</dbReference>
<comment type="similarity">
    <text evidence="2 5">Belongs to the DegT/DnrJ/EryC1 family.</text>
</comment>
<accession>A0A401ZA88</accession>
<dbReference type="InterPro" id="IPR015422">
    <property type="entry name" value="PyrdxlP-dep_Trfase_small"/>
</dbReference>
<dbReference type="InterPro" id="IPR015421">
    <property type="entry name" value="PyrdxlP-dep_Trfase_major"/>
</dbReference>
<dbReference type="EMBL" id="BIFQ01000001">
    <property type="protein sequence ID" value="GCE03733.1"/>
    <property type="molecule type" value="Genomic_DNA"/>
</dbReference>
<evidence type="ECO:0000313" key="6">
    <source>
        <dbReference type="EMBL" id="GCE03733.1"/>
    </source>
</evidence>
<evidence type="ECO:0000256" key="3">
    <source>
        <dbReference type="PIRSR" id="PIRSR000390-1"/>
    </source>
</evidence>
<dbReference type="Proteomes" id="UP000287224">
    <property type="component" value="Unassembled WGS sequence"/>
</dbReference>
<dbReference type="RefSeq" id="WP_235845606.1">
    <property type="nucleotide sequence ID" value="NZ_BIFQ01000001.1"/>
</dbReference>
<evidence type="ECO:0000313" key="7">
    <source>
        <dbReference type="Proteomes" id="UP000287224"/>
    </source>
</evidence>
<reference evidence="7" key="1">
    <citation type="submission" date="2018-12" db="EMBL/GenBank/DDBJ databases">
        <title>Tengunoibacter tsumagoiensis gen. nov., sp. nov., Dictyobacter kobayashii sp. nov., D. alpinus sp. nov., and D. joshuensis sp. nov. and description of Dictyobacteraceae fam. nov. within the order Ktedonobacterales isolated from Tengu-no-mugimeshi.</title>
        <authorList>
            <person name="Wang C.M."/>
            <person name="Zheng Y."/>
            <person name="Sakai Y."/>
            <person name="Toyoda A."/>
            <person name="Minakuchi Y."/>
            <person name="Abe K."/>
            <person name="Yokota A."/>
            <person name="Yabe S."/>
        </authorList>
    </citation>
    <scope>NUCLEOTIDE SEQUENCE [LARGE SCALE GENOMIC DNA]</scope>
    <source>
        <strain evidence="7">S-27</strain>
    </source>
</reference>
<dbReference type="InterPro" id="IPR015424">
    <property type="entry name" value="PyrdxlP-dep_Trfase"/>
</dbReference>
<proteinExistence type="inferred from homology"/>
<dbReference type="SUPFAM" id="SSF53383">
    <property type="entry name" value="PLP-dependent transferases"/>
    <property type="match status" value="1"/>
</dbReference>
<gene>
    <name evidence="6" type="ORF">KDAU_10620</name>
</gene>
<keyword evidence="1 4" id="KW-0663">Pyridoxal phosphate</keyword>
<dbReference type="CDD" id="cd00616">
    <property type="entry name" value="AHBA_syn"/>
    <property type="match status" value="1"/>
</dbReference>
<feature type="active site" description="Proton acceptor" evidence="3">
    <location>
        <position position="189"/>
    </location>
</feature>